<dbReference type="Pfam" id="PF00106">
    <property type="entry name" value="adh_short"/>
    <property type="match status" value="1"/>
</dbReference>
<dbReference type="RefSeq" id="XP_040781230.1">
    <property type="nucleotide sequence ID" value="XM_040916514.1"/>
</dbReference>
<comment type="similarity">
    <text evidence="1">Belongs to the short-chain dehydrogenases/reductases (SDR) family.</text>
</comment>
<dbReference type="Proteomes" id="UP000803844">
    <property type="component" value="Unassembled WGS sequence"/>
</dbReference>
<dbReference type="InterPro" id="IPR036291">
    <property type="entry name" value="NAD(P)-bd_dom_sf"/>
</dbReference>
<dbReference type="AlphaFoldDB" id="A0A9P5CT44"/>
<keyword evidence="5" id="KW-1185">Reference proteome</keyword>
<dbReference type="Gene3D" id="3.40.50.720">
    <property type="entry name" value="NAD(P)-binding Rossmann-like Domain"/>
    <property type="match status" value="1"/>
</dbReference>
<dbReference type="PANTHER" id="PTHR24320:SF282">
    <property type="entry name" value="WW DOMAIN-CONTAINING OXIDOREDUCTASE"/>
    <property type="match status" value="1"/>
</dbReference>
<evidence type="ECO:0000313" key="4">
    <source>
        <dbReference type="EMBL" id="KAF3770269.1"/>
    </source>
</evidence>
<keyword evidence="3" id="KW-0560">Oxidoreductase</keyword>
<accession>A0A9P5CT44</accession>
<comment type="caution">
    <text evidence="4">The sequence shown here is derived from an EMBL/GenBank/DDBJ whole genome shotgun (WGS) entry which is preliminary data.</text>
</comment>
<organism evidence="4 5">
    <name type="scientific">Cryphonectria parasitica (strain ATCC 38755 / EP155)</name>
    <dbReference type="NCBI Taxonomy" id="660469"/>
    <lineage>
        <taxon>Eukaryota</taxon>
        <taxon>Fungi</taxon>
        <taxon>Dikarya</taxon>
        <taxon>Ascomycota</taxon>
        <taxon>Pezizomycotina</taxon>
        <taxon>Sordariomycetes</taxon>
        <taxon>Sordariomycetidae</taxon>
        <taxon>Diaporthales</taxon>
        <taxon>Cryphonectriaceae</taxon>
        <taxon>Cryphonectria-Endothia species complex</taxon>
        <taxon>Cryphonectria</taxon>
    </lineage>
</organism>
<evidence type="ECO:0000256" key="1">
    <source>
        <dbReference type="ARBA" id="ARBA00006484"/>
    </source>
</evidence>
<keyword evidence="2" id="KW-0521">NADP</keyword>
<dbReference type="PRINTS" id="PR00081">
    <property type="entry name" value="GDHRDH"/>
</dbReference>
<dbReference type="GO" id="GO:0016491">
    <property type="term" value="F:oxidoreductase activity"/>
    <property type="evidence" value="ECO:0007669"/>
    <property type="project" value="UniProtKB-KW"/>
</dbReference>
<sequence>MPVFIPERDIPRLSGKIILITGGTSGIGRETVLALARHDPSHIYFTGRNATAATAIISQARDLNTTSPPQLTFIPLDLASSREHIRAALVSYFHSSRLDILIANAGIMGTPPGLTEEGWELQWGTNYMGHTIMLHLLRPLLLRTASADGADVRFVCVSSLGHKSAPAGGVQFDNLKSPDAVKGEFARYGQSKLAQILLCRAMARHHPEIVSLSVHPGLVKTGLLGSTKQSALKLLFQATPFMQKSAKEGAYNTLWAATSDRDGLVNGAYLEPVGRMKGASKISESDELAERLWQWTENELERLELL</sequence>
<dbReference type="InterPro" id="IPR002347">
    <property type="entry name" value="SDR_fam"/>
</dbReference>
<dbReference type="OrthoDB" id="191139at2759"/>
<dbReference type="GeneID" id="63833643"/>
<evidence type="ECO:0000256" key="2">
    <source>
        <dbReference type="ARBA" id="ARBA00022857"/>
    </source>
</evidence>
<reference evidence="4" key="1">
    <citation type="journal article" date="2020" name="Phytopathology">
        <title>Genome sequence of the chestnut blight fungus Cryphonectria parasitica EP155: A fundamental resource for an archetypical invasive plant pathogen.</title>
        <authorList>
            <person name="Crouch J.A."/>
            <person name="Dawe A."/>
            <person name="Aerts A."/>
            <person name="Barry K."/>
            <person name="Churchill A.C.L."/>
            <person name="Grimwood J."/>
            <person name="Hillman B."/>
            <person name="Milgroom M.G."/>
            <person name="Pangilinan J."/>
            <person name="Smith M."/>
            <person name="Salamov A."/>
            <person name="Schmutz J."/>
            <person name="Yadav J."/>
            <person name="Grigoriev I.V."/>
            <person name="Nuss D."/>
        </authorList>
    </citation>
    <scope>NUCLEOTIDE SEQUENCE</scope>
    <source>
        <strain evidence="4">EP155</strain>
    </source>
</reference>
<dbReference type="SUPFAM" id="SSF51735">
    <property type="entry name" value="NAD(P)-binding Rossmann-fold domains"/>
    <property type="match status" value="1"/>
</dbReference>
<protein>
    <submittedName>
        <fullName evidence="4">NAD(P)-binding protein</fullName>
    </submittedName>
</protein>
<gene>
    <name evidence="4" type="ORF">M406DRAFT_248231</name>
</gene>
<name>A0A9P5CT44_CRYP1</name>
<evidence type="ECO:0000256" key="3">
    <source>
        <dbReference type="ARBA" id="ARBA00023002"/>
    </source>
</evidence>
<dbReference type="EMBL" id="MU032344">
    <property type="protein sequence ID" value="KAF3770269.1"/>
    <property type="molecule type" value="Genomic_DNA"/>
</dbReference>
<evidence type="ECO:0000313" key="5">
    <source>
        <dbReference type="Proteomes" id="UP000803844"/>
    </source>
</evidence>
<proteinExistence type="inferred from homology"/>
<dbReference type="PANTHER" id="PTHR24320">
    <property type="entry name" value="RETINOL DEHYDROGENASE"/>
    <property type="match status" value="1"/>
</dbReference>